<dbReference type="AlphaFoldDB" id="A0A261VDA9"/>
<dbReference type="Pfam" id="PF03401">
    <property type="entry name" value="TctC"/>
    <property type="match status" value="1"/>
</dbReference>
<dbReference type="PIRSF" id="PIRSF017082">
    <property type="entry name" value="YflP"/>
    <property type="match status" value="1"/>
</dbReference>
<dbReference type="InterPro" id="IPR042100">
    <property type="entry name" value="Bug_dom1"/>
</dbReference>
<evidence type="ECO:0008006" key="5">
    <source>
        <dbReference type="Google" id="ProtNLM"/>
    </source>
</evidence>
<dbReference type="Gene3D" id="3.40.190.10">
    <property type="entry name" value="Periplasmic binding protein-like II"/>
    <property type="match status" value="1"/>
</dbReference>
<proteinExistence type="inferred from homology"/>
<feature type="signal peptide" evidence="2">
    <location>
        <begin position="1"/>
        <end position="30"/>
    </location>
</feature>
<feature type="chain" id="PRO_5013397258" description="ABC transporter substrate-binding protein" evidence="2">
    <location>
        <begin position="31"/>
        <end position="329"/>
    </location>
</feature>
<dbReference type="OrthoDB" id="8838369at2"/>
<evidence type="ECO:0000256" key="1">
    <source>
        <dbReference type="ARBA" id="ARBA00006987"/>
    </source>
</evidence>
<dbReference type="EMBL" id="NEVU01000003">
    <property type="protein sequence ID" value="OZI71827.1"/>
    <property type="molecule type" value="Genomic_DNA"/>
</dbReference>
<dbReference type="CDD" id="cd07012">
    <property type="entry name" value="PBP2_Bug_TTT"/>
    <property type="match status" value="1"/>
</dbReference>
<comment type="caution">
    <text evidence="3">The sequence shown here is derived from an EMBL/GenBank/DDBJ whole genome shotgun (WGS) entry which is preliminary data.</text>
</comment>
<dbReference type="PANTHER" id="PTHR42928">
    <property type="entry name" value="TRICARBOXYLATE-BINDING PROTEIN"/>
    <property type="match status" value="1"/>
</dbReference>
<keyword evidence="2" id="KW-0732">Signal</keyword>
<reference evidence="4" key="1">
    <citation type="submission" date="2017-05" db="EMBL/GenBank/DDBJ databases">
        <title>Complete and WGS of Bordetella genogroups.</title>
        <authorList>
            <person name="Spilker T."/>
            <person name="Lipuma J."/>
        </authorList>
    </citation>
    <scope>NUCLEOTIDE SEQUENCE [LARGE SCALE GENOMIC DNA]</scope>
    <source>
        <strain evidence="4">AU6712</strain>
    </source>
</reference>
<organism evidence="3 4">
    <name type="scientific">Bordetella genomosp. 12</name>
    <dbReference type="NCBI Taxonomy" id="463035"/>
    <lineage>
        <taxon>Bacteria</taxon>
        <taxon>Pseudomonadati</taxon>
        <taxon>Pseudomonadota</taxon>
        <taxon>Betaproteobacteria</taxon>
        <taxon>Burkholderiales</taxon>
        <taxon>Alcaligenaceae</taxon>
        <taxon>Bordetella</taxon>
    </lineage>
</organism>
<dbReference type="Proteomes" id="UP000216429">
    <property type="component" value="Unassembled WGS sequence"/>
</dbReference>
<dbReference type="SUPFAM" id="SSF53850">
    <property type="entry name" value="Periplasmic binding protein-like II"/>
    <property type="match status" value="1"/>
</dbReference>
<evidence type="ECO:0000313" key="4">
    <source>
        <dbReference type="Proteomes" id="UP000216429"/>
    </source>
</evidence>
<protein>
    <recommendedName>
        <fullName evidence="5">ABC transporter substrate-binding protein</fullName>
    </recommendedName>
</protein>
<dbReference type="Gene3D" id="3.40.190.150">
    <property type="entry name" value="Bordetella uptake gene, domain 1"/>
    <property type="match status" value="1"/>
</dbReference>
<keyword evidence="4" id="KW-1185">Reference proteome</keyword>
<evidence type="ECO:0000256" key="2">
    <source>
        <dbReference type="SAM" id="SignalP"/>
    </source>
</evidence>
<sequence length="329" mass="34592">MRPRGDNIMKIASLFLAASLAVGLAAPAGAAEDYPARPIRLVVPFPAGSTTDAMARFLGERVGRALGQSVIVENKAGAQGSIAASEVSRAAPDGYTLLVGTNSTQSANVHLFKKLAYDPEHDFAAITQFTMNPLVLVVRPDLPVQDVAQLIAYAKANPGKLNYGTGNTGSLAAAQMLKSMADIQAVDVPYAGTPQAITDLLAGRLDFMITDISVTRPYIDAGKLRALAVTPRERVASLPDTPTLAQSGLPDYEFVAWGGLFAPAATPAPVVARLNQAFVQALQSEEATAFFAKQGQQAAPRTPQAFNDYVASQTVLWGELLAAAGQKKQ</sequence>
<evidence type="ECO:0000313" key="3">
    <source>
        <dbReference type="EMBL" id="OZI71827.1"/>
    </source>
</evidence>
<name>A0A261VDA9_9BORD</name>
<dbReference type="PANTHER" id="PTHR42928:SF5">
    <property type="entry name" value="BLR1237 PROTEIN"/>
    <property type="match status" value="1"/>
</dbReference>
<accession>A0A261VDA9</accession>
<comment type="similarity">
    <text evidence="1">Belongs to the UPF0065 (bug) family.</text>
</comment>
<gene>
    <name evidence="3" type="ORF">CAL22_18735</name>
</gene>
<dbReference type="InterPro" id="IPR005064">
    <property type="entry name" value="BUG"/>
</dbReference>